<dbReference type="InterPro" id="IPR004089">
    <property type="entry name" value="MCPsignal_dom"/>
</dbReference>
<evidence type="ECO:0000313" key="8">
    <source>
        <dbReference type="EMBL" id="GHD56765.1"/>
    </source>
</evidence>
<dbReference type="SMART" id="SM00283">
    <property type="entry name" value="MA"/>
    <property type="match status" value="1"/>
</dbReference>
<reference evidence="8" key="2">
    <citation type="submission" date="2020-09" db="EMBL/GenBank/DDBJ databases">
        <authorList>
            <person name="Sun Q."/>
            <person name="Kim S."/>
        </authorList>
    </citation>
    <scope>NUCLEOTIDE SEQUENCE</scope>
    <source>
        <strain evidence="8">KCTC 42651</strain>
    </source>
</reference>
<dbReference type="Pfam" id="PF14827">
    <property type="entry name" value="dCache_3"/>
    <property type="match status" value="1"/>
</dbReference>
<dbReference type="PROSITE" id="PS50111">
    <property type="entry name" value="CHEMOTAXIS_TRANSDUC_2"/>
    <property type="match status" value="1"/>
</dbReference>
<accession>A0A919CR06</accession>
<keyword evidence="5" id="KW-0472">Membrane</keyword>
<reference evidence="8" key="1">
    <citation type="journal article" date="2014" name="Int. J. Syst. Evol. Microbiol.">
        <title>Complete genome sequence of Corynebacterium casei LMG S-19264T (=DSM 44701T), isolated from a smear-ripened cheese.</title>
        <authorList>
            <consortium name="US DOE Joint Genome Institute (JGI-PGF)"/>
            <person name="Walter F."/>
            <person name="Albersmeier A."/>
            <person name="Kalinowski J."/>
            <person name="Ruckert C."/>
        </authorList>
    </citation>
    <scope>NUCLEOTIDE SEQUENCE</scope>
    <source>
        <strain evidence="8">KCTC 42651</strain>
    </source>
</reference>
<evidence type="ECO:0000256" key="4">
    <source>
        <dbReference type="SAM" id="Coils"/>
    </source>
</evidence>
<sequence>MKTIGTAGIGLRLALALAVSALLAVAVTTAANLWVATGLSDEAFRRELAGLRVQLTDAIAAEAKRARAMAASVAGNTAVQEALAARDRDRLAALVVPQYKALAADQDVEQFQFHLAPATSFLRVHKPEKFGDDLSGFRLTVVEVNTEGKAISGLEHGVAGLGMRGVVPVRRDGEQVGSVEFGLSFGQAFFDRFSGRSGSPAALYLIDAGKVEAFASTFPDGVALDPQTLTAAAAASEPTIVPRLDVRGVSHAAILTPVEDFGGRTIGVAAIGFDRSAQDAALRNAFVISVTIGLAALGLALAMAWVMNRSIVRPITAITGIMRRLAGGDTTVEIPSPKRRDEIAEMADAVQVFKDNAIEKERLEAERREAEQRAEQDKRRATLELADRFETQVGGIVDTVGSAATELQAIAQQLSAAIEETTAQTGAAVDGAGLAAGNVQTVATAAEELSAAIREVNGQVAANADRLRATAVGTRNAGQQMDELLRAVAQIDEIVVSISEVAEQTNLLALNATIEAARAGDAGKGFAVVASEVKALATQTRSMTDRITAQLAAVKECTDQAVSVTRTIAGDVEDIDGTTSAIAAAIEEQTATTTEISRSAQDAAAGTDAVSNNLAHVGQSARETAQASGSVSRASDDLARQAENLRGAVRSFLAEVRAA</sequence>
<dbReference type="Proteomes" id="UP000630353">
    <property type="component" value="Unassembled WGS sequence"/>
</dbReference>
<dbReference type="SUPFAM" id="SSF103190">
    <property type="entry name" value="Sensory domain-like"/>
    <property type="match status" value="1"/>
</dbReference>
<evidence type="ECO:0000256" key="3">
    <source>
        <dbReference type="PROSITE-ProRule" id="PRU00284"/>
    </source>
</evidence>
<protein>
    <submittedName>
        <fullName evidence="8">Methyl-accepting chemotaxis protein</fullName>
    </submittedName>
</protein>
<dbReference type="Pfam" id="PF00015">
    <property type="entry name" value="MCPsignal"/>
    <property type="match status" value="1"/>
</dbReference>
<feature type="coiled-coil region" evidence="4">
    <location>
        <begin position="353"/>
        <end position="380"/>
    </location>
</feature>
<keyword evidence="4" id="KW-0175">Coiled coil</keyword>
<dbReference type="PANTHER" id="PTHR32089">
    <property type="entry name" value="METHYL-ACCEPTING CHEMOTAXIS PROTEIN MCPB"/>
    <property type="match status" value="1"/>
</dbReference>
<dbReference type="AlphaFoldDB" id="A0A919CR06"/>
<evidence type="ECO:0000256" key="5">
    <source>
        <dbReference type="SAM" id="Phobius"/>
    </source>
</evidence>
<dbReference type="GO" id="GO:0007165">
    <property type="term" value="P:signal transduction"/>
    <property type="evidence" value="ECO:0007669"/>
    <property type="project" value="UniProtKB-KW"/>
</dbReference>
<dbReference type="Gene3D" id="6.10.340.10">
    <property type="match status" value="1"/>
</dbReference>
<keyword evidence="1 3" id="KW-0807">Transducer</keyword>
<evidence type="ECO:0000259" key="6">
    <source>
        <dbReference type="PROSITE" id="PS50111"/>
    </source>
</evidence>
<feature type="transmembrane region" description="Helical" evidence="5">
    <location>
        <begin position="285"/>
        <end position="306"/>
    </location>
</feature>
<dbReference type="RefSeq" id="WP_189992435.1">
    <property type="nucleotide sequence ID" value="NZ_BMZS01000009.1"/>
</dbReference>
<dbReference type="Gene3D" id="1.10.287.950">
    <property type="entry name" value="Methyl-accepting chemotaxis protein"/>
    <property type="match status" value="1"/>
</dbReference>
<dbReference type="CDD" id="cd06225">
    <property type="entry name" value="HAMP"/>
    <property type="match status" value="1"/>
</dbReference>
<proteinExistence type="inferred from homology"/>
<dbReference type="SUPFAM" id="SSF58104">
    <property type="entry name" value="Methyl-accepting chemotaxis protein (MCP) signaling domain"/>
    <property type="match status" value="1"/>
</dbReference>
<dbReference type="GO" id="GO:0016020">
    <property type="term" value="C:membrane"/>
    <property type="evidence" value="ECO:0007669"/>
    <property type="project" value="InterPro"/>
</dbReference>
<keyword evidence="5" id="KW-1133">Transmembrane helix</keyword>
<dbReference type="InterPro" id="IPR003660">
    <property type="entry name" value="HAMP_dom"/>
</dbReference>
<dbReference type="PROSITE" id="PS50885">
    <property type="entry name" value="HAMP"/>
    <property type="match status" value="1"/>
</dbReference>
<dbReference type="Pfam" id="PF00672">
    <property type="entry name" value="HAMP"/>
    <property type="match status" value="1"/>
</dbReference>
<evidence type="ECO:0000259" key="7">
    <source>
        <dbReference type="PROSITE" id="PS50885"/>
    </source>
</evidence>
<evidence type="ECO:0000313" key="9">
    <source>
        <dbReference type="Proteomes" id="UP000630353"/>
    </source>
</evidence>
<dbReference type="InterPro" id="IPR029150">
    <property type="entry name" value="dCache_3"/>
</dbReference>
<dbReference type="PANTHER" id="PTHR32089:SF112">
    <property type="entry name" value="LYSOZYME-LIKE PROTEIN-RELATED"/>
    <property type="match status" value="1"/>
</dbReference>
<gene>
    <name evidence="8" type="ORF">GCM10017083_37240</name>
</gene>
<dbReference type="EMBL" id="BMZS01000009">
    <property type="protein sequence ID" value="GHD56765.1"/>
    <property type="molecule type" value="Genomic_DNA"/>
</dbReference>
<keyword evidence="9" id="KW-1185">Reference proteome</keyword>
<comment type="caution">
    <text evidence="8">The sequence shown here is derived from an EMBL/GenBank/DDBJ whole genome shotgun (WGS) entry which is preliminary data.</text>
</comment>
<feature type="domain" description="Methyl-accepting transducer" evidence="6">
    <location>
        <begin position="389"/>
        <end position="639"/>
    </location>
</feature>
<comment type="similarity">
    <text evidence="2">Belongs to the methyl-accepting chemotaxis (MCP) protein family.</text>
</comment>
<feature type="domain" description="HAMP" evidence="7">
    <location>
        <begin position="309"/>
        <end position="362"/>
    </location>
</feature>
<dbReference type="SMART" id="SM00304">
    <property type="entry name" value="HAMP"/>
    <property type="match status" value="1"/>
</dbReference>
<evidence type="ECO:0000256" key="1">
    <source>
        <dbReference type="ARBA" id="ARBA00023224"/>
    </source>
</evidence>
<dbReference type="Gene3D" id="3.30.450.20">
    <property type="entry name" value="PAS domain"/>
    <property type="match status" value="1"/>
</dbReference>
<dbReference type="InterPro" id="IPR029151">
    <property type="entry name" value="Sensor-like_sf"/>
</dbReference>
<organism evidence="8 9">
    <name type="scientific">Thalassobaculum fulvum</name>
    <dbReference type="NCBI Taxonomy" id="1633335"/>
    <lineage>
        <taxon>Bacteria</taxon>
        <taxon>Pseudomonadati</taxon>
        <taxon>Pseudomonadota</taxon>
        <taxon>Alphaproteobacteria</taxon>
        <taxon>Rhodospirillales</taxon>
        <taxon>Thalassobaculaceae</taxon>
        <taxon>Thalassobaculum</taxon>
    </lineage>
</organism>
<name>A0A919CR06_9PROT</name>
<keyword evidence="5" id="KW-0812">Transmembrane</keyword>
<evidence type="ECO:0000256" key="2">
    <source>
        <dbReference type="ARBA" id="ARBA00029447"/>
    </source>
</evidence>